<evidence type="ECO:0000313" key="2">
    <source>
        <dbReference type="Proteomes" id="UP000272400"/>
    </source>
</evidence>
<organism evidence="1 2">
    <name type="scientific">Actinocorallia herbida</name>
    <dbReference type="NCBI Taxonomy" id="58109"/>
    <lineage>
        <taxon>Bacteria</taxon>
        <taxon>Bacillati</taxon>
        <taxon>Actinomycetota</taxon>
        <taxon>Actinomycetes</taxon>
        <taxon>Streptosporangiales</taxon>
        <taxon>Thermomonosporaceae</taxon>
        <taxon>Actinocorallia</taxon>
    </lineage>
</organism>
<sequence length="123" mass="13234">MLLFDGDCGFCTVCVGFIERRIRPAAEVLPYQWQDLAGYGVTAERAAHEVLWVRPDGTVSGGARGVAALLRSARGPWRPLGYVLAVPPVSWAAHGLYRLVARNRHKLPGGTAACSIAAAPPRR</sequence>
<gene>
    <name evidence="1" type="ORF">EDD29_1882</name>
</gene>
<evidence type="ECO:0000313" key="1">
    <source>
        <dbReference type="EMBL" id="ROO84360.1"/>
    </source>
</evidence>
<dbReference type="Proteomes" id="UP000272400">
    <property type="component" value="Unassembled WGS sequence"/>
</dbReference>
<accession>A0A3N1CSS1</accession>
<name>A0A3N1CSS1_9ACTN</name>
<dbReference type="InterPro" id="IPR007263">
    <property type="entry name" value="DCC1-like"/>
</dbReference>
<keyword evidence="2" id="KW-1185">Reference proteome</keyword>
<dbReference type="EMBL" id="RJKE01000001">
    <property type="protein sequence ID" value="ROO84360.1"/>
    <property type="molecule type" value="Genomic_DNA"/>
</dbReference>
<comment type="caution">
    <text evidence="1">The sequence shown here is derived from an EMBL/GenBank/DDBJ whole genome shotgun (WGS) entry which is preliminary data.</text>
</comment>
<dbReference type="Pfam" id="PF04134">
    <property type="entry name" value="DCC1-like"/>
    <property type="match status" value="1"/>
</dbReference>
<dbReference type="AlphaFoldDB" id="A0A3N1CSS1"/>
<proteinExistence type="predicted"/>
<dbReference type="GO" id="GO:0015035">
    <property type="term" value="F:protein-disulfide reductase activity"/>
    <property type="evidence" value="ECO:0007669"/>
    <property type="project" value="InterPro"/>
</dbReference>
<reference evidence="1 2" key="1">
    <citation type="submission" date="2018-11" db="EMBL/GenBank/DDBJ databases">
        <title>Sequencing the genomes of 1000 actinobacteria strains.</title>
        <authorList>
            <person name="Klenk H.-P."/>
        </authorList>
    </citation>
    <scope>NUCLEOTIDE SEQUENCE [LARGE SCALE GENOMIC DNA]</scope>
    <source>
        <strain evidence="1 2">DSM 44254</strain>
    </source>
</reference>
<protein>
    <submittedName>
        <fullName evidence="1">Putative DCC family thiol-disulfide oxidoreductase YuxK</fullName>
    </submittedName>
</protein>